<dbReference type="HOGENOM" id="CLU_010992_0_0_11"/>
<dbReference type="Gene3D" id="2.60.120.200">
    <property type="match status" value="1"/>
</dbReference>
<dbReference type="InterPro" id="IPR013320">
    <property type="entry name" value="ConA-like_dom_sf"/>
</dbReference>
<dbReference type="Proteomes" id="UP000008975">
    <property type="component" value="Chromosome"/>
</dbReference>
<dbReference type="InterPro" id="IPR050727">
    <property type="entry name" value="GH43_arabinanases"/>
</dbReference>
<evidence type="ECO:0000256" key="3">
    <source>
        <dbReference type="SAM" id="SignalP"/>
    </source>
</evidence>
<reference key="2">
    <citation type="submission" date="2011-02" db="EMBL/GenBank/DDBJ databases">
        <title>Genome sequence of Microbacterium testaceum StLB037.</title>
        <authorList>
            <person name="Morohoshi T."/>
            <person name="Wang W.Z."/>
            <person name="Someya N."/>
            <person name="Ikeda T."/>
        </authorList>
    </citation>
    <scope>NUCLEOTIDE SEQUENCE</scope>
    <source>
        <strain>StLB037</strain>
    </source>
</reference>
<feature type="domain" description="Atrophied bacterial Ig" evidence="4">
    <location>
        <begin position="286"/>
        <end position="353"/>
    </location>
</feature>
<dbReference type="PANTHER" id="PTHR43301">
    <property type="entry name" value="ARABINAN ENDO-1,5-ALPHA-L-ARABINOSIDASE"/>
    <property type="match status" value="1"/>
</dbReference>
<dbReference type="PROSITE" id="PS51318">
    <property type="entry name" value="TAT"/>
    <property type="match status" value="1"/>
</dbReference>
<dbReference type="CDD" id="cd08983">
    <property type="entry name" value="GH43_Bt3655-like"/>
    <property type="match status" value="1"/>
</dbReference>
<keyword evidence="1" id="KW-0378">Hydrolase</keyword>
<dbReference type="STRING" id="979556.MTES_2701"/>
<dbReference type="Gene3D" id="2.60.40.1080">
    <property type="match status" value="1"/>
</dbReference>
<evidence type="ECO:0000256" key="2">
    <source>
        <dbReference type="ARBA" id="ARBA00023295"/>
    </source>
</evidence>
<proteinExistence type="predicted"/>
<evidence type="ECO:0000313" key="5">
    <source>
        <dbReference type="EMBL" id="BAJ75665.1"/>
    </source>
</evidence>
<evidence type="ECO:0000259" key="4">
    <source>
        <dbReference type="Pfam" id="PF20578"/>
    </source>
</evidence>
<dbReference type="AlphaFoldDB" id="E8N8K9"/>
<dbReference type="Gene3D" id="2.115.10.20">
    <property type="entry name" value="Glycosyl hydrolase domain, family 43"/>
    <property type="match status" value="1"/>
</dbReference>
<sequence length="1073" mass="109921">MQSTHPRPRGLRRGLLAGLCALGITATGLAVPTAAFADDVPAPTARYDMSHSGSTLLDVSGNGRNATLSGLTDASFVDAGGDSVLRFQKNGYAALPQGLVTGSDNDFTVEYTVTTATAQAQFGWVIGDGFGSWNTTALGNYVFVNPRSQESSYSNQVLGGIRVKSGSSNGETRIPAGGGLNPGFTTLTLVGSGNTLTLYRDGSSIGTVTHSLSMSNIVPTGKTLGYLGRSLYSSDPLLQADVTDVKFWDSSLTPAQVQASMPTAAAKKSTTDGLLRIDLPAILRGSNTSLTAVSANLSLPASADNVPLTWSSSNTAIVSDAGVVTRPSGNSQTVTLTATTGVGTTLAFPVTVLGQGPSADLDAISVPSRVTENLPLPAVGSANGSAVTWTSSDPAAISGTDASYSAPAVGAADPFRGAGVIARPAYGTGDKTVTLTAHATLGGSTVDRTYAVTLAEQARSAPDAGYAAAYFKSDSDEKIYQAATSGNDFFTFSAVNGGAPTISSSSDTRGLRDPFVLRSHFDDKYYMVATDLCISCGTSWGASQSAGSLKIEVWESTDLVHWSRTNGVDTGITVNRPEAGMTWAPEAYWDDALQSYVVFFSSRLYGNTAHSNTDKLYSRVFSVLTRDFKTFTYPPNSWQDTGFARIDSTVTKIGDTYYRFTKNEESNAAGTLEAGKDIFLEKSKVLTAPTTSSNWSGDPSTTWQLVDTNMTTPKTSQAGEGPEIIKLNAGDPNNTSGDAYAFLVDNYGSGGYRAFLTTGSAIASSTQTDRLSQRSSWAVRAPGGLPASPRHGAFVSVPQTVLSAMKDWTNVQAVASTTALETTATSATATVTAADGGQVAGTVTFSRGSWTSTVPVTGGRATTDVPAGSGTLTAHYDGYSDGLVSPSSATATLPKRSQTVTLAPIADQVVGAADAPVTASASSGLPVALSTTGPCSIVNGAVHVTGAGTCTVTAAQAGDDVYDAATPVQRSFVATVPLAAPTVVVSSRCAVGKPVLTVQGTNRAGVTVTFDIATPLGSTSVNGVASGKTTSAVFTGRSGSLSAGSVTVTATAKVDGVSTRSTTTAAYPARTCG</sequence>
<dbReference type="KEGG" id="mts:MTES_2701"/>
<dbReference type="eggNOG" id="COG5520">
    <property type="taxonomic scope" value="Bacteria"/>
</dbReference>
<dbReference type="InterPro" id="IPR006311">
    <property type="entry name" value="TAT_signal"/>
</dbReference>
<feature type="chain" id="PRO_5003228720" description="Atrophied bacterial Ig domain-containing protein" evidence="3">
    <location>
        <begin position="38"/>
        <end position="1073"/>
    </location>
</feature>
<reference evidence="5 6" key="1">
    <citation type="journal article" date="2011" name="J. Bacteriol.">
        <title>Genome sequence of Microbacterium testaceum StLB037, an N-acylhomoserine lactone-degrading bacterium isolated from potato leaves.</title>
        <authorList>
            <person name="Morohoshi T."/>
            <person name="Wang W.-Z."/>
            <person name="Someya N."/>
            <person name="Ikeda T."/>
        </authorList>
    </citation>
    <scope>NUCLEOTIDE SEQUENCE [LARGE SCALE GENOMIC DNA]</scope>
    <source>
        <strain evidence="5 6">StLB037</strain>
    </source>
</reference>
<organism evidence="5 6">
    <name type="scientific">Microbacterium testaceum (strain StLB037)</name>
    <dbReference type="NCBI Taxonomy" id="979556"/>
    <lineage>
        <taxon>Bacteria</taxon>
        <taxon>Bacillati</taxon>
        <taxon>Actinomycetota</taxon>
        <taxon>Actinomycetes</taxon>
        <taxon>Micrococcales</taxon>
        <taxon>Microbacteriaceae</taxon>
        <taxon>Microbacterium</taxon>
    </lineage>
</organism>
<dbReference type="OrthoDB" id="9758923at2"/>
<dbReference type="GO" id="GO:0016798">
    <property type="term" value="F:hydrolase activity, acting on glycosyl bonds"/>
    <property type="evidence" value="ECO:0007669"/>
    <property type="project" value="UniProtKB-KW"/>
</dbReference>
<evidence type="ECO:0000313" key="6">
    <source>
        <dbReference type="Proteomes" id="UP000008975"/>
    </source>
</evidence>
<gene>
    <name evidence="5" type="ordered locus">MTES_2701</name>
</gene>
<dbReference type="SUPFAM" id="SSF49899">
    <property type="entry name" value="Concanavalin A-like lectins/glucanases"/>
    <property type="match status" value="1"/>
</dbReference>
<dbReference type="SUPFAM" id="SSF75005">
    <property type="entry name" value="Arabinanase/levansucrase/invertase"/>
    <property type="match status" value="1"/>
</dbReference>
<keyword evidence="2" id="KW-0326">Glycosidase</keyword>
<dbReference type="eggNOG" id="COG5492">
    <property type="taxonomic scope" value="Bacteria"/>
</dbReference>
<dbReference type="Pfam" id="PF20578">
    <property type="entry name" value="aBig_2"/>
    <property type="match status" value="2"/>
</dbReference>
<feature type="signal peptide" evidence="3">
    <location>
        <begin position="1"/>
        <end position="37"/>
    </location>
</feature>
<feature type="domain" description="Atrophied bacterial Ig" evidence="4">
    <location>
        <begin position="368"/>
        <end position="456"/>
    </location>
</feature>
<dbReference type="InterPro" id="IPR023296">
    <property type="entry name" value="Glyco_hydro_beta-prop_sf"/>
</dbReference>
<keyword evidence="3" id="KW-0732">Signal</keyword>
<name>E8N8K9_MICTS</name>
<protein>
    <recommendedName>
        <fullName evidence="4">Atrophied bacterial Ig domain-containing protein</fullName>
    </recommendedName>
</protein>
<accession>E8N8K9</accession>
<dbReference type="RefSeq" id="WP_013585790.1">
    <property type="nucleotide sequence ID" value="NC_015125.1"/>
</dbReference>
<evidence type="ECO:0000256" key="1">
    <source>
        <dbReference type="ARBA" id="ARBA00022801"/>
    </source>
</evidence>
<dbReference type="EMBL" id="AP012052">
    <property type="protein sequence ID" value="BAJ75665.1"/>
    <property type="molecule type" value="Genomic_DNA"/>
</dbReference>
<dbReference type="InterPro" id="IPR046780">
    <property type="entry name" value="aBig_2"/>
</dbReference>
<dbReference type="PANTHER" id="PTHR43301:SF3">
    <property type="entry name" value="ARABINAN ENDO-1,5-ALPHA-L-ARABINOSIDASE A-RELATED"/>
    <property type="match status" value="1"/>
</dbReference>